<evidence type="ECO:0000256" key="2">
    <source>
        <dbReference type="ARBA" id="ARBA00022475"/>
    </source>
</evidence>
<feature type="transmembrane region" description="Helical" evidence="10">
    <location>
        <begin position="122"/>
        <end position="141"/>
    </location>
</feature>
<keyword evidence="2" id="KW-1003">Cell membrane</keyword>
<dbReference type="Pfam" id="PF02949">
    <property type="entry name" value="7tm_6"/>
    <property type="match status" value="1"/>
</dbReference>
<gene>
    <name evidence="11" type="ORF">GEV33_006121</name>
</gene>
<keyword evidence="8" id="KW-0675">Receptor</keyword>
<feature type="transmembrane region" description="Helical" evidence="10">
    <location>
        <begin position="34"/>
        <end position="55"/>
    </location>
</feature>
<feature type="transmembrane region" description="Helical" evidence="10">
    <location>
        <begin position="358"/>
        <end position="382"/>
    </location>
</feature>
<evidence type="ECO:0000256" key="1">
    <source>
        <dbReference type="ARBA" id="ARBA00004651"/>
    </source>
</evidence>
<dbReference type="GO" id="GO:0007165">
    <property type="term" value="P:signal transduction"/>
    <property type="evidence" value="ECO:0007669"/>
    <property type="project" value="UniProtKB-KW"/>
</dbReference>
<keyword evidence="3" id="KW-0716">Sensory transduction</keyword>
<evidence type="ECO:0000256" key="4">
    <source>
        <dbReference type="ARBA" id="ARBA00022692"/>
    </source>
</evidence>
<evidence type="ECO:0000256" key="8">
    <source>
        <dbReference type="ARBA" id="ARBA00023170"/>
    </source>
</evidence>
<reference evidence="11" key="2">
    <citation type="submission" date="2021-08" db="EMBL/GenBank/DDBJ databases">
        <authorList>
            <person name="Eriksson T."/>
        </authorList>
    </citation>
    <scope>NUCLEOTIDE SEQUENCE</scope>
    <source>
        <strain evidence="11">Stoneville</strain>
        <tissue evidence="11">Whole head</tissue>
    </source>
</reference>
<evidence type="ECO:0000256" key="7">
    <source>
        <dbReference type="ARBA" id="ARBA00023136"/>
    </source>
</evidence>
<dbReference type="EMBL" id="JABDTM020021135">
    <property type="protein sequence ID" value="KAH0816670.1"/>
    <property type="molecule type" value="Genomic_DNA"/>
</dbReference>
<evidence type="ECO:0000256" key="9">
    <source>
        <dbReference type="ARBA" id="ARBA00023224"/>
    </source>
</evidence>
<dbReference type="Proteomes" id="UP000719412">
    <property type="component" value="Unassembled WGS sequence"/>
</dbReference>
<organism evidence="11 12">
    <name type="scientific">Tenebrio molitor</name>
    <name type="common">Yellow mealworm beetle</name>
    <dbReference type="NCBI Taxonomy" id="7067"/>
    <lineage>
        <taxon>Eukaryota</taxon>
        <taxon>Metazoa</taxon>
        <taxon>Ecdysozoa</taxon>
        <taxon>Arthropoda</taxon>
        <taxon>Hexapoda</taxon>
        <taxon>Insecta</taxon>
        <taxon>Pterygota</taxon>
        <taxon>Neoptera</taxon>
        <taxon>Endopterygota</taxon>
        <taxon>Coleoptera</taxon>
        <taxon>Polyphaga</taxon>
        <taxon>Cucujiformia</taxon>
        <taxon>Tenebrionidae</taxon>
        <taxon>Tenebrio</taxon>
    </lineage>
</organism>
<evidence type="ECO:0000313" key="12">
    <source>
        <dbReference type="Proteomes" id="UP000719412"/>
    </source>
</evidence>
<dbReference type="GO" id="GO:0005549">
    <property type="term" value="F:odorant binding"/>
    <property type="evidence" value="ECO:0007669"/>
    <property type="project" value="InterPro"/>
</dbReference>
<protein>
    <recommendedName>
        <fullName evidence="13">Odorant receptor</fullName>
    </recommendedName>
</protein>
<dbReference type="AlphaFoldDB" id="A0A8J6HD85"/>
<evidence type="ECO:0008006" key="13">
    <source>
        <dbReference type="Google" id="ProtNLM"/>
    </source>
</evidence>
<comment type="caution">
    <text evidence="11">The sequence shown here is derived from an EMBL/GenBank/DDBJ whole genome shotgun (WGS) entry which is preliminary data.</text>
</comment>
<feature type="transmembrane region" description="Helical" evidence="10">
    <location>
        <begin position="499"/>
        <end position="518"/>
    </location>
</feature>
<keyword evidence="9" id="KW-0807">Transducer</keyword>
<evidence type="ECO:0000256" key="10">
    <source>
        <dbReference type="SAM" id="Phobius"/>
    </source>
</evidence>
<dbReference type="PANTHER" id="PTHR21137">
    <property type="entry name" value="ODORANT RECEPTOR"/>
    <property type="match status" value="1"/>
</dbReference>
<dbReference type="GO" id="GO:0005886">
    <property type="term" value="C:plasma membrane"/>
    <property type="evidence" value="ECO:0007669"/>
    <property type="project" value="UniProtKB-SubCell"/>
</dbReference>
<keyword evidence="12" id="KW-1185">Reference proteome</keyword>
<evidence type="ECO:0000256" key="3">
    <source>
        <dbReference type="ARBA" id="ARBA00022606"/>
    </source>
</evidence>
<accession>A0A8J6HD85</accession>
<evidence type="ECO:0000256" key="6">
    <source>
        <dbReference type="ARBA" id="ARBA00022989"/>
    </source>
</evidence>
<feature type="transmembrane region" description="Helical" evidence="10">
    <location>
        <begin position="61"/>
        <end position="85"/>
    </location>
</feature>
<reference evidence="11" key="1">
    <citation type="journal article" date="2020" name="J Insects Food Feed">
        <title>The yellow mealworm (Tenebrio molitor) genome: a resource for the emerging insects as food and feed industry.</title>
        <authorList>
            <person name="Eriksson T."/>
            <person name="Andere A."/>
            <person name="Kelstrup H."/>
            <person name="Emery V."/>
            <person name="Picard C."/>
        </authorList>
    </citation>
    <scope>NUCLEOTIDE SEQUENCE</scope>
    <source>
        <strain evidence="11">Stoneville</strain>
        <tissue evidence="11">Whole head</tissue>
    </source>
</reference>
<sequence>MCNKPSPYREDRDECFVVMKIFLKFAHHKITKNVSVLCLLFQFLFYLLHLCYMIFKFNQDLVIRYSCTTALTLYILYTTMFLYTYNNQDLQNQFQEFAWSLDSAGAEVKATILERSTKTNRICYLIILLLGLTVVILWPVWDDENELFLYTQVFKYFFGKWSQIPSNIYFATYSVVCYGSFQLSFLELYIILQLQVQIVLLNQKIMQIGNKFRRLDDWDKTYSVQYQKEISEGLQIAIEQHCAIKKYENLVIRYSCTTALTLYILYTTMLFLYTYNNQDHQNRFQEFAWSLDSAGAEVKSTILERSTKTNRICYLIMLLLGLTVVIIWPVWGDPNKLFLYTQVFEYFFGKWSQIPSNIYFATYSVVCYGSFQLSFVVLYIILQLQVQIILLNQQIMQIGNKFNRLDDWDKTYSVQYQKEISESLQIAIEQHCAIKKYEYNFFASSTMLKVRIVFVLLTNISMSVMFAKTGQGIVDESDQIFDVFVSCPWYNWNLKNRKTLLICMANSINPLSLCFAGMTLGYKLVVNVARFSFSYALGLFQLSNAK</sequence>
<keyword evidence="5" id="KW-0552">Olfaction</keyword>
<evidence type="ECO:0000256" key="5">
    <source>
        <dbReference type="ARBA" id="ARBA00022725"/>
    </source>
</evidence>
<name>A0A8J6HD85_TENMO</name>
<dbReference type="PANTHER" id="PTHR21137:SF35">
    <property type="entry name" value="ODORANT RECEPTOR 19A-RELATED"/>
    <property type="match status" value="1"/>
</dbReference>
<comment type="subcellular location">
    <subcellularLocation>
        <location evidence="1">Cell membrane</location>
        <topology evidence="1">Multi-pass membrane protein</topology>
    </subcellularLocation>
</comment>
<keyword evidence="6 10" id="KW-1133">Transmembrane helix</keyword>
<feature type="transmembrane region" description="Helical" evidence="10">
    <location>
        <begin position="312"/>
        <end position="331"/>
    </location>
</feature>
<evidence type="ECO:0000313" key="11">
    <source>
        <dbReference type="EMBL" id="KAH0816670.1"/>
    </source>
</evidence>
<dbReference type="GO" id="GO:0004984">
    <property type="term" value="F:olfactory receptor activity"/>
    <property type="evidence" value="ECO:0007669"/>
    <property type="project" value="InterPro"/>
</dbReference>
<keyword evidence="4 10" id="KW-0812">Transmembrane</keyword>
<keyword evidence="7 10" id="KW-0472">Membrane</keyword>
<dbReference type="InterPro" id="IPR004117">
    <property type="entry name" value="7tm6_olfct_rcpt"/>
</dbReference>
<proteinExistence type="predicted"/>